<evidence type="ECO:0000313" key="4">
    <source>
        <dbReference type="Proteomes" id="UP000703269"/>
    </source>
</evidence>
<keyword evidence="1" id="KW-1133">Transmembrane helix</keyword>
<keyword evidence="1" id="KW-0472">Membrane</keyword>
<dbReference type="Proteomes" id="UP000703269">
    <property type="component" value="Unassembled WGS sequence"/>
</dbReference>
<feature type="transmembrane region" description="Helical" evidence="1">
    <location>
        <begin position="115"/>
        <end position="137"/>
    </location>
</feature>
<feature type="transmembrane region" description="Helical" evidence="1">
    <location>
        <begin position="90"/>
        <end position="108"/>
    </location>
</feature>
<dbReference type="EMBL" id="BPQB01000001">
    <property type="protein sequence ID" value="GJE84458.1"/>
    <property type="molecule type" value="Genomic_DNA"/>
</dbReference>
<accession>A0A9P3FXM6</accession>
<name>A0A9P3FXM6_9APHY</name>
<dbReference type="OrthoDB" id="2684609at2759"/>
<proteinExistence type="predicted"/>
<feature type="transmembrane region" description="Helical" evidence="1">
    <location>
        <begin position="17"/>
        <end position="36"/>
    </location>
</feature>
<dbReference type="Pfam" id="PF20151">
    <property type="entry name" value="DUF6533"/>
    <property type="match status" value="1"/>
</dbReference>
<protein>
    <recommendedName>
        <fullName evidence="2">DUF6533 domain-containing protein</fullName>
    </recommendedName>
</protein>
<keyword evidence="4" id="KW-1185">Reference proteome</keyword>
<sequence>MSVPETQEFLYGMTRDVSFGACAMSVIILYEFVTNLGTEVAVIWSRKWTWPSTIFVILRVTPLLAVAFAWPSNPASVLGRCKPTSMIADLALVFMWLCLALFGALRVHAVSNGKLYMSFLAFTLVALFPVLDLVAIVQSTHYSWGTPVFGCAQDIMLSDQIFQLSPV</sequence>
<comment type="caution">
    <text evidence="3">The sequence shown here is derived from an EMBL/GenBank/DDBJ whole genome shotgun (WGS) entry which is preliminary data.</text>
</comment>
<organism evidence="3 4">
    <name type="scientific">Phanerochaete sordida</name>
    <dbReference type="NCBI Taxonomy" id="48140"/>
    <lineage>
        <taxon>Eukaryota</taxon>
        <taxon>Fungi</taxon>
        <taxon>Dikarya</taxon>
        <taxon>Basidiomycota</taxon>
        <taxon>Agaricomycotina</taxon>
        <taxon>Agaricomycetes</taxon>
        <taxon>Polyporales</taxon>
        <taxon>Phanerochaetaceae</taxon>
        <taxon>Phanerochaete</taxon>
    </lineage>
</organism>
<dbReference type="InterPro" id="IPR045340">
    <property type="entry name" value="DUF6533"/>
</dbReference>
<keyword evidence="1" id="KW-0812">Transmembrane</keyword>
<dbReference type="AlphaFoldDB" id="A0A9P3FXM6"/>
<feature type="domain" description="DUF6533" evidence="2">
    <location>
        <begin position="21"/>
        <end position="64"/>
    </location>
</feature>
<evidence type="ECO:0000256" key="1">
    <source>
        <dbReference type="SAM" id="Phobius"/>
    </source>
</evidence>
<gene>
    <name evidence="3" type="ORF">PsYK624_005340</name>
</gene>
<feature type="transmembrane region" description="Helical" evidence="1">
    <location>
        <begin position="48"/>
        <end position="70"/>
    </location>
</feature>
<evidence type="ECO:0000313" key="3">
    <source>
        <dbReference type="EMBL" id="GJE84458.1"/>
    </source>
</evidence>
<evidence type="ECO:0000259" key="2">
    <source>
        <dbReference type="Pfam" id="PF20151"/>
    </source>
</evidence>
<reference evidence="3 4" key="1">
    <citation type="submission" date="2021-08" db="EMBL/GenBank/DDBJ databases">
        <title>Draft Genome Sequence of Phanerochaete sordida strain YK-624.</title>
        <authorList>
            <person name="Mori T."/>
            <person name="Dohra H."/>
            <person name="Suzuki T."/>
            <person name="Kawagishi H."/>
            <person name="Hirai H."/>
        </authorList>
    </citation>
    <scope>NUCLEOTIDE SEQUENCE [LARGE SCALE GENOMIC DNA]</scope>
    <source>
        <strain evidence="3 4">YK-624</strain>
    </source>
</reference>